<organism evidence="1 2">
    <name type="scientific">Actinoplanes couchii</name>
    <dbReference type="NCBI Taxonomy" id="403638"/>
    <lineage>
        <taxon>Bacteria</taxon>
        <taxon>Bacillati</taxon>
        <taxon>Actinomycetota</taxon>
        <taxon>Actinomycetes</taxon>
        <taxon>Micromonosporales</taxon>
        <taxon>Micromonosporaceae</taxon>
        <taxon>Actinoplanes</taxon>
    </lineage>
</organism>
<comment type="caution">
    <text evidence="1">The sequence shown here is derived from an EMBL/GenBank/DDBJ whole genome shotgun (WGS) entry which is preliminary data.</text>
</comment>
<reference evidence="1 2" key="1">
    <citation type="submission" date="2021-01" db="EMBL/GenBank/DDBJ databases">
        <title>Whole genome shotgun sequence of Actinoplanes couchii NBRC 106145.</title>
        <authorList>
            <person name="Komaki H."/>
            <person name="Tamura T."/>
        </authorList>
    </citation>
    <scope>NUCLEOTIDE SEQUENCE [LARGE SCALE GENOMIC DNA]</scope>
    <source>
        <strain evidence="1 2">NBRC 106145</strain>
    </source>
</reference>
<name>A0ABQ3XS67_9ACTN</name>
<sequence>MVLRGYDRNEVDSALERAEKALASGDGARCRVARDKLRGASFTVVLRGYDRRQVESAVHGLALKLDAFTASPTGDLRTTLVTLLGLSEPSDEQIIDAVKRLQDR</sequence>
<gene>
    <name evidence="1" type="ORF">Aco03nite_097650</name>
</gene>
<accession>A0ABQ3XS67</accession>
<dbReference type="Proteomes" id="UP000612282">
    <property type="component" value="Unassembled WGS sequence"/>
</dbReference>
<dbReference type="EMBL" id="BOMG01000125">
    <property type="protein sequence ID" value="GID61361.1"/>
    <property type="molecule type" value="Genomic_DNA"/>
</dbReference>
<evidence type="ECO:0008006" key="3">
    <source>
        <dbReference type="Google" id="ProtNLM"/>
    </source>
</evidence>
<proteinExistence type="predicted"/>
<keyword evidence="2" id="KW-1185">Reference proteome</keyword>
<evidence type="ECO:0000313" key="2">
    <source>
        <dbReference type="Proteomes" id="UP000612282"/>
    </source>
</evidence>
<evidence type="ECO:0000313" key="1">
    <source>
        <dbReference type="EMBL" id="GID61361.1"/>
    </source>
</evidence>
<protein>
    <recommendedName>
        <fullName evidence="3">DivIVA domain-containing protein</fullName>
    </recommendedName>
</protein>